<keyword evidence="2" id="KW-1185">Reference proteome</keyword>
<accession>A0A1H9QR37</accession>
<name>A0A1H9QR37_9CORY</name>
<evidence type="ECO:0000313" key="2">
    <source>
        <dbReference type="Proteomes" id="UP000198929"/>
    </source>
</evidence>
<sequence>MCDRGTCACMSIALGGGFVSRGRFTCWEVAAFGDRENRLFWRVPKEEKCFQGLAFLNSLDEHLDPDFAEEELIDASILFDDYSG</sequence>
<dbReference type="Proteomes" id="UP000198929">
    <property type="component" value="Unassembled WGS sequence"/>
</dbReference>
<evidence type="ECO:0000313" key="1">
    <source>
        <dbReference type="EMBL" id="SER62867.1"/>
    </source>
</evidence>
<organism evidence="1 2">
    <name type="scientific">Corynebacterium cystitidis DSM 20524</name>
    <dbReference type="NCBI Taxonomy" id="1121357"/>
    <lineage>
        <taxon>Bacteria</taxon>
        <taxon>Bacillati</taxon>
        <taxon>Actinomycetota</taxon>
        <taxon>Actinomycetes</taxon>
        <taxon>Mycobacteriales</taxon>
        <taxon>Corynebacteriaceae</taxon>
        <taxon>Corynebacterium</taxon>
    </lineage>
</organism>
<dbReference type="EMBL" id="FOGQ01000002">
    <property type="protein sequence ID" value="SER62867.1"/>
    <property type="molecule type" value="Genomic_DNA"/>
</dbReference>
<protein>
    <submittedName>
        <fullName evidence="1">Uncharacterized protein</fullName>
    </submittedName>
</protein>
<dbReference type="STRING" id="1121357.SAMN05661109_00638"/>
<reference evidence="2" key="1">
    <citation type="submission" date="2016-10" db="EMBL/GenBank/DDBJ databases">
        <authorList>
            <person name="Varghese N."/>
            <person name="Submissions S."/>
        </authorList>
    </citation>
    <scope>NUCLEOTIDE SEQUENCE [LARGE SCALE GENOMIC DNA]</scope>
    <source>
        <strain evidence="2">DSM 20524</strain>
    </source>
</reference>
<gene>
    <name evidence="1" type="ORF">SAMN05661109_00638</name>
</gene>
<proteinExistence type="predicted"/>
<dbReference type="AlphaFoldDB" id="A0A1H9QR37"/>